<keyword evidence="3" id="KW-1185">Reference proteome</keyword>
<gene>
    <name evidence="2" type="ORF">EV645_6209</name>
</gene>
<evidence type="ECO:0000259" key="1">
    <source>
        <dbReference type="Pfam" id="PF12902"/>
    </source>
</evidence>
<feature type="domain" description="Iminophenyl-pyruvate dimer synthase" evidence="1">
    <location>
        <begin position="31"/>
        <end position="242"/>
    </location>
</feature>
<dbReference type="Proteomes" id="UP000292027">
    <property type="component" value="Unassembled WGS sequence"/>
</dbReference>
<proteinExistence type="predicted"/>
<dbReference type="PANTHER" id="PTHR34400:SF4">
    <property type="entry name" value="MEMBRANE PROTEIN"/>
    <property type="match status" value="1"/>
</dbReference>
<dbReference type="AlphaFoldDB" id="A0A4Q7WLW2"/>
<protein>
    <submittedName>
        <fullName evidence="2">Ferritin-like protein</fullName>
    </submittedName>
</protein>
<dbReference type="Gene3D" id="1.20.1260.10">
    <property type="match status" value="1"/>
</dbReference>
<evidence type="ECO:0000313" key="2">
    <source>
        <dbReference type="EMBL" id="RZU11051.1"/>
    </source>
</evidence>
<dbReference type="EMBL" id="SHKR01000015">
    <property type="protein sequence ID" value="RZU11051.1"/>
    <property type="molecule type" value="Genomic_DNA"/>
</dbReference>
<dbReference type="OrthoDB" id="9800162at2"/>
<dbReference type="Pfam" id="PF12902">
    <property type="entry name" value="Ferritin-like"/>
    <property type="match status" value="1"/>
</dbReference>
<name>A0A4Q7WLW2_9ACTN</name>
<reference evidence="2 3" key="1">
    <citation type="journal article" date="2015" name="Stand. Genomic Sci.">
        <title>Genomic Encyclopedia of Bacterial and Archaeal Type Strains, Phase III: the genomes of soil and plant-associated and newly described type strains.</title>
        <authorList>
            <person name="Whitman W.B."/>
            <person name="Woyke T."/>
            <person name="Klenk H.P."/>
            <person name="Zhou Y."/>
            <person name="Lilburn T.G."/>
            <person name="Beck B.J."/>
            <person name="De Vos P."/>
            <person name="Vandamme P."/>
            <person name="Eisen J.A."/>
            <person name="Garrity G."/>
            <person name="Hugenholtz P."/>
            <person name="Kyrpides N.C."/>
        </authorList>
    </citation>
    <scope>NUCLEOTIDE SEQUENCE [LARGE SCALE GENOMIC DNA]</scope>
    <source>
        <strain evidence="2 3">VKM Ac-2540</strain>
    </source>
</reference>
<sequence>MRCDGHRGAGWAVLTDMSQRIETLDDLHRHLQWAIELEHATLPPYLCALYSLDPARNPDAVELVSSVFVEEMIHLSLAANLLNAVGGEPRLDYPGMLPGYPRRLPHGQVELSLLPFGPEALEMFLRLEKPEAPGSPAESDHYETIGQFYDAIEEGLRYLCETLDEEKVFSGDSARQVTAGPFQHTGGAVQPITDLRSALAALDEIVEQGEGTSRGEVWDGDHDIFHPDRDEVAHYFRFMELKLGRRYQRGDTPESGPSGEPITLDLAGVSPMQPNPHRSDNAQIRAAQEEFDDSYCTLLYVLEQAFTGEPTLIRDSVRAMYGLKAEALKLMQLSEDDRTVAGPTFGYVDPEQRR</sequence>
<dbReference type="PANTHER" id="PTHR34400">
    <property type="match status" value="1"/>
</dbReference>
<dbReference type="InterPro" id="IPR026820">
    <property type="entry name" value="VioB/RebD_dom"/>
</dbReference>
<accession>A0A4Q7WLW2</accession>
<comment type="caution">
    <text evidence="2">The sequence shown here is derived from an EMBL/GenBank/DDBJ whole genome shotgun (WGS) entry which is preliminary data.</text>
</comment>
<organism evidence="2 3">
    <name type="scientific">Kribbella rubisoli</name>
    <dbReference type="NCBI Taxonomy" id="3075929"/>
    <lineage>
        <taxon>Bacteria</taxon>
        <taxon>Bacillati</taxon>
        <taxon>Actinomycetota</taxon>
        <taxon>Actinomycetes</taxon>
        <taxon>Propionibacteriales</taxon>
        <taxon>Kribbellaceae</taxon>
        <taxon>Kribbella</taxon>
    </lineage>
</organism>
<evidence type="ECO:0000313" key="3">
    <source>
        <dbReference type="Proteomes" id="UP000292027"/>
    </source>
</evidence>
<dbReference type="InterPro" id="IPR012347">
    <property type="entry name" value="Ferritin-like"/>
</dbReference>